<dbReference type="Gene3D" id="3.40.50.300">
    <property type="entry name" value="P-loop containing nucleotide triphosphate hydrolases"/>
    <property type="match status" value="1"/>
</dbReference>
<name>A0ABN7SU15_OIKDI</name>
<evidence type="ECO:0000313" key="1">
    <source>
        <dbReference type="EMBL" id="CAG5104153.1"/>
    </source>
</evidence>
<dbReference type="PANTHER" id="PTHR36978">
    <property type="entry name" value="P-LOOP CONTAINING NUCLEOTIDE TRIPHOSPHATE HYDROLASE"/>
    <property type="match status" value="1"/>
</dbReference>
<dbReference type="SUPFAM" id="SSF52540">
    <property type="entry name" value="P-loop containing nucleoside triphosphate hydrolases"/>
    <property type="match status" value="1"/>
</dbReference>
<dbReference type="Pfam" id="PF17784">
    <property type="entry name" value="Sulfotransfer_4"/>
    <property type="match status" value="1"/>
</dbReference>
<organism evidence="1 2">
    <name type="scientific">Oikopleura dioica</name>
    <name type="common">Tunicate</name>
    <dbReference type="NCBI Taxonomy" id="34765"/>
    <lineage>
        <taxon>Eukaryota</taxon>
        <taxon>Metazoa</taxon>
        <taxon>Chordata</taxon>
        <taxon>Tunicata</taxon>
        <taxon>Appendicularia</taxon>
        <taxon>Copelata</taxon>
        <taxon>Oikopleuridae</taxon>
        <taxon>Oikopleura</taxon>
    </lineage>
</organism>
<protein>
    <submittedName>
        <fullName evidence="1">Oidioi.mRNA.OKI2018_I69.chr1.g1118.t1.cds</fullName>
    </submittedName>
</protein>
<sequence length="299" mass="35161">MEIICAGFPKTGSKSCSNALRILGYNVADLSETIHFMSEVWYDYMKGKCSIHRVIEEYQKHGFQVNQDVPSNVFWEQLYHASPTAKVILTVRDSSEVWQNSWNKFAASFNTQFGNPGFWIYHRLISMGWSSPNMNRFNWMMPECMKIGFLRNCDQEFFPAPWHIFTGEQLIRTMQPYWDGMVDQYENHNRRVQEIVPADRLLVWNPKDGWEPLCQFLNKPIPDSPIPHDNKTVDKDFMKRYLLEGDPGIDATNWAQWYMKKAIVKVALLAGLAIYEKKNDFRLTKKLLEFLKTKVTKFF</sequence>
<proteinExistence type="predicted"/>
<gene>
    <name evidence="1" type="ORF">OKIOD_LOCUS9883</name>
</gene>
<dbReference type="PANTHER" id="PTHR36978:SF4">
    <property type="entry name" value="P-LOOP CONTAINING NUCLEOSIDE TRIPHOSPHATE HYDROLASE PROTEIN"/>
    <property type="match status" value="1"/>
</dbReference>
<dbReference type="EMBL" id="OU015566">
    <property type="protein sequence ID" value="CAG5104153.1"/>
    <property type="molecule type" value="Genomic_DNA"/>
</dbReference>
<dbReference type="InterPro" id="IPR040632">
    <property type="entry name" value="Sulfotransfer_4"/>
</dbReference>
<dbReference type="Proteomes" id="UP001158576">
    <property type="component" value="Chromosome 1"/>
</dbReference>
<accession>A0ABN7SU15</accession>
<evidence type="ECO:0000313" key="2">
    <source>
        <dbReference type="Proteomes" id="UP001158576"/>
    </source>
</evidence>
<keyword evidence="2" id="KW-1185">Reference proteome</keyword>
<reference evidence="1 2" key="1">
    <citation type="submission" date="2021-04" db="EMBL/GenBank/DDBJ databases">
        <authorList>
            <person name="Bliznina A."/>
        </authorList>
    </citation>
    <scope>NUCLEOTIDE SEQUENCE [LARGE SCALE GENOMIC DNA]</scope>
</reference>
<dbReference type="InterPro" id="IPR027417">
    <property type="entry name" value="P-loop_NTPase"/>
</dbReference>